<dbReference type="SMART" id="SM00046">
    <property type="entry name" value="DAGKc"/>
    <property type="match status" value="1"/>
</dbReference>
<comment type="caution">
    <text evidence="11">The sequence shown here is derived from an EMBL/GenBank/DDBJ whole genome shotgun (WGS) entry which is preliminary data.</text>
</comment>
<dbReference type="InterPro" id="IPR045540">
    <property type="entry name" value="YegS/DAGK_C"/>
</dbReference>
<dbReference type="SUPFAM" id="SSF111331">
    <property type="entry name" value="NAD kinase/diacylglycerol kinase-like"/>
    <property type="match status" value="1"/>
</dbReference>
<evidence type="ECO:0000256" key="4">
    <source>
        <dbReference type="ARBA" id="ARBA00022741"/>
    </source>
</evidence>
<keyword evidence="7" id="KW-0444">Lipid biosynthesis</keyword>
<dbReference type="EMBL" id="JBHUFL010000011">
    <property type="protein sequence ID" value="MFD1836602.1"/>
    <property type="molecule type" value="Genomic_DNA"/>
</dbReference>
<dbReference type="EC" id="2.7.1.-" evidence="11"/>
<keyword evidence="5 11" id="KW-0418">Kinase</keyword>
<keyword evidence="9" id="KW-0472">Membrane</keyword>
<evidence type="ECO:0000313" key="12">
    <source>
        <dbReference type="Proteomes" id="UP001597280"/>
    </source>
</evidence>
<dbReference type="GO" id="GO:0016301">
    <property type="term" value="F:kinase activity"/>
    <property type="evidence" value="ECO:0007669"/>
    <property type="project" value="UniProtKB-KW"/>
</dbReference>
<proteinExistence type="inferred from homology"/>
<keyword evidence="8" id="KW-1208">Phospholipid metabolism</keyword>
<comment type="similarity">
    <text evidence="2">Belongs to the diacylglycerol/lipid kinase family.</text>
</comment>
<dbReference type="InterPro" id="IPR050187">
    <property type="entry name" value="Lipid_Phosphate_FormReg"/>
</dbReference>
<dbReference type="Proteomes" id="UP001597280">
    <property type="component" value="Unassembled WGS sequence"/>
</dbReference>
<dbReference type="Pfam" id="PF19279">
    <property type="entry name" value="YegS_C"/>
    <property type="match status" value="1"/>
</dbReference>
<keyword evidence="4" id="KW-0547">Nucleotide-binding</keyword>
<keyword evidence="6" id="KW-0067">ATP-binding</keyword>
<dbReference type="PANTHER" id="PTHR12358">
    <property type="entry name" value="SPHINGOSINE KINASE"/>
    <property type="match status" value="1"/>
</dbReference>
<accession>A0ABW4Q2J9</accession>
<evidence type="ECO:0000256" key="3">
    <source>
        <dbReference type="ARBA" id="ARBA00022679"/>
    </source>
</evidence>
<dbReference type="PROSITE" id="PS50146">
    <property type="entry name" value="DAGK"/>
    <property type="match status" value="1"/>
</dbReference>
<evidence type="ECO:0000256" key="7">
    <source>
        <dbReference type="ARBA" id="ARBA00023209"/>
    </source>
</evidence>
<protein>
    <submittedName>
        <fullName evidence="11">Diacylglycerol/lipid kinase family protein</fullName>
        <ecNumber evidence="11">2.7.1.-</ecNumber>
    </submittedName>
</protein>
<evidence type="ECO:0000256" key="9">
    <source>
        <dbReference type="SAM" id="Phobius"/>
    </source>
</evidence>
<keyword evidence="9" id="KW-1133">Transmembrane helix</keyword>
<reference evidence="12" key="1">
    <citation type="journal article" date="2019" name="Int. J. Syst. Evol. Microbiol.">
        <title>The Global Catalogue of Microorganisms (GCM) 10K type strain sequencing project: providing services to taxonomists for standard genome sequencing and annotation.</title>
        <authorList>
            <consortium name="The Broad Institute Genomics Platform"/>
            <consortium name="The Broad Institute Genome Sequencing Center for Infectious Disease"/>
            <person name="Wu L."/>
            <person name="Ma J."/>
        </authorList>
    </citation>
    <scope>NUCLEOTIDE SEQUENCE [LARGE SCALE GENOMIC DNA]</scope>
    <source>
        <strain evidence="12">JCM 11650</strain>
    </source>
</reference>
<evidence type="ECO:0000256" key="5">
    <source>
        <dbReference type="ARBA" id="ARBA00022777"/>
    </source>
</evidence>
<dbReference type="Gene3D" id="2.60.200.40">
    <property type="match status" value="1"/>
</dbReference>
<sequence>MDLGAVLSIIGLVVGVVAIVLLALVLRSLGRHRRELAELRAATTGAIPVVDGGEAGAGGEPTAQEDPPARLKKVAVVLNPSKFADADAFRARLREVVERVEEAEIAFYETTVEDPGQGQAREAISEGADLVMAAGGDGTVRMVASVLAGTDVRMGIIPSGTGNLLARNVDVPLEDPAAAMTAALTGQDRHVDVGWLQTGGSIAEASAASPQIFLVIAGFGADAEMIGHTDDGMKKRIGWIAYVLGGVRTVMGRSVDVVLDLPDGTRHTHRARTVLLGNVGRLPGGFVLMPGATVDNGRLEIVVAGWRGAAGFSQVVTEVVNPRLVPSRRTRIANRLSTMERYHSPAVQVVTAAPQPVQLDGDTDDEATHFIARVDPGVLRLRVPVSSRSRGR</sequence>
<keyword evidence="7" id="KW-0443">Lipid metabolism</keyword>
<organism evidence="11 12">
    <name type="scientific">Brachybacterium rhamnosum</name>
    <dbReference type="NCBI Taxonomy" id="173361"/>
    <lineage>
        <taxon>Bacteria</taxon>
        <taxon>Bacillati</taxon>
        <taxon>Actinomycetota</taxon>
        <taxon>Actinomycetes</taxon>
        <taxon>Micrococcales</taxon>
        <taxon>Dermabacteraceae</taxon>
        <taxon>Brachybacterium</taxon>
    </lineage>
</organism>
<keyword evidence="9" id="KW-0812">Transmembrane</keyword>
<comment type="cofactor">
    <cofactor evidence="1">
        <name>Mg(2+)</name>
        <dbReference type="ChEBI" id="CHEBI:18420"/>
    </cofactor>
</comment>
<dbReference type="InterPro" id="IPR017438">
    <property type="entry name" value="ATP-NAD_kinase_N"/>
</dbReference>
<dbReference type="Gene3D" id="3.40.50.10330">
    <property type="entry name" value="Probable inorganic polyphosphate/atp-NAD kinase, domain 1"/>
    <property type="match status" value="1"/>
</dbReference>
<keyword evidence="12" id="KW-1185">Reference proteome</keyword>
<gene>
    <name evidence="11" type="ORF">ACFSDA_16195</name>
</gene>
<evidence type="ECO:0000256" key="6">
    <source>
        <dbReference type="ARBA" id="ARBA00022840"/>
    </source>
</evidence>
<evidence type="ECO:0000256" key="8">
    <source>
        <dbReference type="ARBA" id="ARBA00023264"/>
    </source>
</evidence>
<dbReference type="RefSeq" id="WP_137771575.1">
    <property type="nucleotide sequence ID" value="NZ_BAAAIS010000006.1"/>
</dbReference>
<keyword evidence="7" id="KW-0594">Phospholipid biosynthesis</keyword>
<dbReference type="Pfam" id="PF00781">
    <property type="entry name" value="DAGK_cat"/>
    <property type="match status" value="1"/>
</dbReference>
<feature type="domain" description="DAGKc" evidence="10">
    <location>
        <begin position="69"/>
        <end position="200"/>
    </location>
</feature>
<dbReference type="InterPro" id="IPR016064">
    <property type="entry name" value="NAD/diacylglycerol_kinase_sf"/>
</dbReference>
<evidence type="ECO:0000313" key="11">
    <source>
        <dbReference type="EMBL" id="MFD1836602.1"/>
    </source>
</evidence>
<evidence type="ECO:0000256" key="1">
    <source>
        <dbReference type="ARBA" id="ARBA00001946"/>
    </source>
</evidence>
<name>A0ABW4Q2J9_9MICO</name>
<feature type="transmembrane region" description="Helical" evidence="9">
    <location>
        <begin position="6"/>
        <end position="26"/>
    </location>
</feature>
<evidence type="ECO:0000256" key="2">
    <source>
        <dbReference type="ARBA" id="ARBA00005983"/>
    </source>
</evidence>
<keyword evidence="3 11" id="KW-0808">Transferase</keyword>
<evidence type="ECO:0000259" key="10">
    <source>
        <dbReference type="PROSITE" id="PS50146"/>
    </source>
</evidence>
<dbReference type="PANTHER" id="PTHR12358:SF106">
    <property type="entry name" value="LIPID KINASE YEGS"/>
    <property type="match status" value="1"/>
</dbReference>
<dbReference type="InterPro" id="IPR001206">
    <property type="entry name" value="Diacylglycerol_kinase_cat_dom"/>
</dbReference>